<evidence type="ECO:0000256" key="5">
    <source>
        <dbReference type="ARBA" id="ARBA00022692"/>
    </source>
</evidence>
<dbReference type="Gene3D" id="2.40.170.20">
    <property type="entry name" value="TonB-dependent receptor, beta-barrel domain"/>
    <property type="match status" value="1"/>
</dbReference>
<reference evidence="16 17" key="1">
    <citation type="submission" date="2020-02" db="EMBL/GenBank/DDBJ databases">
        <title>Genome sequencing for Kineobactrum sp. M2.</title>
        <authorList>
            <person name="Park S.-J."/>
        </authorList>
    </citation>
    <scope>NUCLEOTIDE SEQUENCE [LARGE SCALE GENOMIC DNA]</scope>
    <source>
        <strain evidence="16 17">M2</strain>
    </source>
</reference>
<keyword evidence="3 11" id="KW-1134">Transmembrane beta strand</keyword>
<keyword evidence="10 11" id="KW-0998">Cell outer membrane</keyword>
<feature type="domain" description="TonB-dependent receptor-like beta-barrel" evidence="14">
    <location>
        <begin position="264"/>
        <end position="722"/>
    </location>
</feature>
<dbReference type="EMBL" id="CP048711">
    <property type="protein sequence ID" value="QIB64290.1"/>
    <property type="molecule type" value="Genomic_DNA"/>
</dbReference>
<evidence type="ECO:0000256" key="9">
    <source>
        <dbReference type="ARBA" id="ARBA00023136"/>
    </source>
</evidence>
<dbReference type="RefSeq" id="WP_163493540.1">
    <property type="nucleotide sequence ID" value="NZ_CP048711.1"/>
</dbReference>
<comment type="subcellular location">
    <subcellularLocation>
        <location evidence="1 11">Cell outer membrane</location>
        <topology evidence="1 11">Multi-pass membrane protein</topology>
    </subcellularLocation>
</comment>
<evidence type="ECO:0000256" key="11">
    <source>
        <dbReference type="PROSITE-ProRule" id="PRU01360"/>
    </source>
</evidence>
<dbReference type="PANTHER" id="PTHR32552">
    <property type="entry name" value="FERRICHROME IRON RECEPTOR-RELATED"/>
    <property type="match status" value="1"/>
</dbReference>
<evidence type="ECO:0000256" key="2">
    <source>
        <dbReference type="ARBA" id="ARBA00022448"/>
    </source>
</evidence>
<accession>A0A6C0TWU4</accession>
<keyword evidence="5 11" id="KW-0812">Transmembrane</keyword>
<gene>
    <name evidence="16" type="ORF">G3T16_01605</name>
</gene>
<evidence type="ECO:0000256" key="12">
    <source>
        <dbReference type="RuleBase" id="RU003357"/>
    </source>
</evidence>
<dbReference type="KEGG" id="kim:G3T16_01605"/>
<evidence type="ECO:0000313" key="17">
    <source>
        <dbReference type="Proteomes" id="UP000477680"/>
    </source>
</evidence>
<dbReference type="GO" id="GO:0006826">
    <property type="term" value="P:iron ion transport"/>
    <property type="evidence" value="ECO:0007669"/>
    <property type="project" value="UniProtKB-KW"/>
</dbReference>
<dbReference type="InterPro" id="IPR000531">
    <property type="entry name" value="Beta-barrel_TonB"/>
</dbReference>
<evidence type="ECO:0000256" key="6">
    <source>
        <dbReference type="ARBA" id="ARBA00023004"/>
    </source>
</evidence>
<organism evidence="16 17">
    <name type="scientific">Kineobactrum salinum</name>
    <dbReference type="NCBI Taxonomy" id="2708301"/>
    <lineage>
        <taxon>Bacteria</taxon>
        <taxon>Pseudomonadati</taxon>
        <taxon>Pseudomonadota</taxon>
        <taxon>Gammaproteobacteria</taxon>
        <taxon>Cellvibrionales</taxon>
        <taxon>Halieaceae</taxon>
        <taxon>Kineobactrum</taxon>
    </lineage>
</organism>
<keyword evidence="7" id="KW-0406">Ion transport</keyword>
<dbReference type="PROSITE" id="PS52016">
    <property type="entry name" value="TONB_DEPENDENT_REC_3"/>
    <property type="match status" value="1"/>
</dbReference>
<feature type="signal peptide" evidence="13">
    <location>
        <begin position="1"/>
        <end position="33"/>
    </location>
</feature>
<evidence type="ECO:0000256" key="3">
    <source>
        <dbReference type="ARBA" id="ARBA00022452"/>
    </source>
</evidence>
<comment type="similarity">
    <text evidence="11 12">Belongs to the TonB-dependent receptor family.</text>
</comment>
<keyword evidence="13" id="KW-0732">Signal</keyword>
<feature type="domain" description="TonB-dependent receptor plug" evidence="15">
    <location>
        <begin position="51"/>
        <end position="159"/>
    </location>
</feature>
<evidence type="ECO:0000256" key="8">
    <source>
        <dbReference type="ARBA" id="ARBA00023077"/>
    </source>
</evidence>
<keyword evidence="9 11" id="KW-0472">Membrane</keyword>
<keyword evidence="16" id="KW-0675">Receptor</keyword>
<evidence type="ECO:0000256" key="7">
    <source>
        <dbReference type="ARBA" id="ARBA00023065"/>
    </source>
</evidence>
<dbReference type="SUPFAM" id="SSF56935">
    <property type="entry name" value="Porins"/>
    <property type="match status" value="1"/>
</dbReference>
<dbReference type="InterPro" id="IPR036942">
    <property type="entry name" value="Beta-barrel_TonB_sf"/>
</dbReference>
<dbReference type="InterPro" id="IPR012910">
    <property type="entry name" value="Plug_dom"/>
</dbReference>
<dbReference type="GO" id="GO:0009279">
    <property type="term" value="C:cell outer membrane"/>
    <property type="evidence" value="ECO:0007669"/>
    <property type="project" value="UniProtKB-SubCell"/>
</dbReference>
<dbReference type="PANTHER" id="PTHR32552:SF81">
    <property type="entry name" value="TONB-DEPENDENT OUTER MEMBRANE RECEPTOR"/>
    <property type="match status" value="1"/>
</dbReference>
<proteinExistence type="inferred from homology"/>
<sequence length="757" mass="81532">MSKSRLCRYSGTLKVGSAAVLALSAAGAPQVLAQSLEEVVVTASKMGASSVQDLANIVTVLGNDELENRGAFEFTDFAGSVPGLQFQDLGPGDKEFIIRGVNSSGPSTVGFYFDEAVITGSNAQDGGGRNPDIKLIDIERIEVLNGPQGTQYGANSMSGLIRYTPAKPNFDGFSGEVAADFSDTREGSDNQVYSGVLNVPLIDNVLAARAVAWRVDNSGWIDQSRAIGGPYEDVNDEETNGGRLMLRYTPDDRLSIDLSYLRQETTAGGSSRYTPKGVTSFGSADAGFPPITASSHFENTDITRSPWDDEMELFSLTASYRFDSGLLTATANQFNRDIHFNFDSSPILFFFGVPLPGITSQPQGRDIFSGEIRFASTLDGPLQFLVGAFMQREDTDFAVHVVSVNDNGLADPFIPGPDNNALGPEGGTTFFGRYVNGDLEQNALFGEISYDINNDFELTVGARYFDSTLESTEGTFHDFGSAAALGPFSNKDDEDKVTGKISLSYRPSDALNIYGTVSQGFRVGGLNQADISFTENVPASYGADELINYELGVKSRFAGGRLSLQGAIYQIVWEDMQVQTLDVQSGIPFITNAGESEINGLEFNMNATVTSALELQLGLTLVDAELTEDQPFVDEGEDRGFSGDSIPNIPDVQGFAALTYTTALSMGELKLRGDVTYRGDADTRFDTASEFNRELDAYALVNLRASLTLSNDLELTLYGKNVTDERAEFDAIASVQDPLAVVGSRPRTLGIAIRKSF</sequence>
<keyword evidence="2 11" id="KW-0813">Transport</keyword>
<feature type="chain" id="PRO_5025422750" evidence="13">
    <location>
        <begin position="34"/>
        <end position="757"/>
    </location>
</feature>
<evidence type="ECO:0000259" key="15">
    <source>
        <dbReference type="Pfam" id="PF07715"/>
    </source>
</evidence>
<evidence type="ECO:0000256" key="4">
    <source>
        <dbReference type="ARBA" id="ARBA00022496"/>
    </source>
</evidence>
<keyword evidence="8 12" id="KW-0798">TonB box</keyword>
<evidence type="ECO:0000256" key="13">
    <source>
        <dbReference type="SAM" id="SignalP"/>
    </source>
</evidence>
<keyword evidence="17" id="KW-1185">Reference proteome</keyword>
<dbReference type="Pfam" id="PF07715">
    <property type="entry name" value="Plug"/>
    <property type="match status" value="1"/>
</dbReference>
<evidence type="ECO:0000256" key="1">
    <source>
        <dbReference type="ARBA" id="ARBA00004571"/>
    </source>
</evidence>
<dbReference type="CDD" id="cd01347">
    <property type="entry name" value="ligand_gated_channel"/>
    <property type="match status" value="1"/>
</dbReference>
<keyword evidence="6" id="KW-0408">Iron</keyword>
<name>A0A6C0TWU4_9GAMM</name>
<evidence type="ECO:0000256" key="10">
    <source>
        <dbReference type="ARBA" id="ARBA00023237"/>
    </source>
</evidence>
<dbReference type="AlphaFoldDB" id="A0A6C0TWU4"/>
<evidence type="ECO:0000259" key="14">
    <source>
        <dbReference type="Pfam" id="PF00593"/>
    </source>
</evidence>
<dbReference type="Proteomes" id="UP000477680">
    <property type="component" value="Chromosome"/>
</dbReference>
<dbReference type="Pfam" id="PF00593">
    <property type="entry name" value="TonB_dep_Rec_b-barrel"/>
    <property type="match status" value="1"/>
</dbReference>
<dbReference type="InterPro" id="IPR039426">
    <property type="entry name" value="TonB-dep_rcpt-like"/>
</dbReference>
<protein>
    <submittedName>
        <fullName evidence="16">TonB-dependent receptor</fullName>
    </submittedName>
</protein>
<keyword evidence="4" id="KW-0410">Iron transport</keyword>
<evidence type="ECO:0000313" key="16">
    <source>
        <dbReference type="EMBL" id="QIB64290.1"/>
    </source>
</evidence>